<dbReference type="SUPFAM" id="SSF54427">
    <property type="entry name" value="NTF2-like"/>
    <property type="match status" value="1"/>
</dbReference>
<reference evidence="2" key="1">
    <citation type="journal article" date="2010" name="PLoS Genet.">
        <title>The genome of a pathogenic rhodococcus: cooptive virulence underpinned by key gene acquisitions.</title>
        <authorList>
            <person name="Letek M."/>
            <person name="Gonzalez P."/>
            <person name="Macarthur I."/>
            <person name="Rodriguez H."/>
            <person name="Freeman T.C."/>
            <person name="Valero-Rello A."/>
            <person name="Blanco M."/>
            <person name="Buckley T."/>
            <person name="Cherevach I."/>
            <person name="Fahey R."/>
            <person name="Hapeshi A."/>
            <person name="Holdstock J."/>
            <person name="Leadon D."/>
            <person name="Navas J."/>
            <person name="Ocampo A."/>
            <person name="Quail M.A."/>
            <person name="Sanders M."/>
            <person name="Scortti M.M."/>
            <person name="Prescott J.F."/>
            <person name="Fogarty U."/>
            <person name="Meijer W.G."/>
            <person name="Parkhill J."/>
            <person name="Bentley S.D."/>
            <person name="Vazquez-Boland J.A."/>
        </authorList>
    </citation>
    <scope>NUCLEOTIDE SEQUENCE [LARGE SCALE GENOMIC DNA]</scope>
    <source>
        <strain evidence="2 3">103S</strain>
    </source>
</reference>
<dbReference type="EMBL" id="FN563149">
    <property type="protein sequence ID" value="CBH49094.1"/>
    <property type="molecule type" value="Genomic_DNA"/>
</dbReference>
<evidence type="ECO:0000313" key="3">
    <source>
        <dbReference type="Proteomes" id="UP000006892"/>
    </source>
</evidence>
<evidence type="ECO:0000256" key="1">
    <source>
        <dbReference type="SAM" id="MobiDB-lite"/>
    </source>
</evidence>
<organism evidence="2">
    <name type="scientific">Rhodococcus hoagii (strain 103S)</name>
    <name type="common">Rhodococcus equi</name>
    <dbReference type="NCBI Taxonomy" id="685727"/>
    <lineage>
        <taxon>Bacteria</taxon>
        <taxon>Bacillati</taxon>
        <taxon>Actinomycetota</taxon>
        <taxon>Actinomycetes</taxon>
        <taxon>Mycobacteriales</taxon>
        <taxon>Nocardiaceae</taxon>
        <taxon>Prescottella</taxon>
    </lineage>
</organism>
<dbReference type="Pfam" id="PF07366">
    <property type="entry name" value="SnoaL"/>
    <property type="match status" value="1"/>
</dbReference>
<sequence>MSMLQPFPRHANSAPVRRASVRGYRGTTVATPFRGRQGTTVSTRVLSDSTCTHVVDVAAERVDITDWLFSLPEAEYRRCCPPDHITIGVGTAEDGHPLSIGVETIGDALLIHHFATEVVEPHHCRMLSTSDVVSAEGRTTVDVTWELRAQPTGDGRCTVTDRILVTPTGDYFAFIERHGIVFEDAAASCHAACGDHVRRETPLLAGSIARRASNSNGRHAADSTAPGRLPTIPDSDGDTAKAVVRRTTEQVQGGGDFTVFDELFADDYVDHTPQPGLTPDKSGTRLLYQSMRAAFQDFHAEIHWQSVDGDLVTTYKTYRGTRRGTFPGVEPTGRAVTFDTVDVMRVRGGRIVEHWGAANLLSLMDQLG</sequence>
<name>A0A3S5Y965_RHOH1</name>
<proteinExistence type="predicted"/>
<dbReference type="KEGG" id="req:REQ_30880"/>
<gene>
    <name evidence="2" type="ordered locus">REQ_30880</name>
</gene>
<dbReference type="Proteomes" id="UP001154400">
    <property type="component" value="Chromosome"/>
</dbReference>
<dbReference type="InterPro" id="IPR009959">
    <property type="entry name" value="Cyclase_SnoaL-like"/>
</dbReference>
<dbReference type="InterPro" id="IPR032710">
    <property type="entry name" value="NTF2-like_dom_sf"/>
</dbReference>
<evidence type="ECO:0000313" key="2">
    <source>
        <dbReference type="EMBL" id="CBH49094.1"/>
    </source>
</evidence>
<dbReference type="PANTHER" id="PTHR38436:SF1">
    <property type="entry name" value="ESTER CYCLASE"/>
    <property type="match status" value="1"/>
</dbReference>
<feature type="region of interest" description="Disordered" evidence="1">
    <location>
        <begin position="214"/>
        <end position="238"/>
    </location>
</feature>
<dbReference type="PANTHER" id="PTHR38436">
    <property type="entry name" value="POLYKETIDE CYCLASE SNOAL-LIKE DOMAIN"/>
    <property type="match status" value="1"/>
</dbReference>
<dbReference type="AlphaFoldDB" id="A0A3S5Y965"/>
<dbReference type="Gene3D" id="3.10.450.50">
    <property type="match status" value="1"/>
</dbReference>
<accession>A0A3S5Y965</accession>
<dbReference type="GO" id="GO:0030638">
    <property type="term" value="P:polyketide metabolic process"/>
    <property type="evidence" value="ECO:0007669"/>
    <property type="project" value="InterPro"/>
</dbReference>
<protein>
    <submittedName>
        <fullName evidence="2">Polyketide cyclase</fullName>
    </submittedName>
</protein>